<protein>
    <recommendedName>
        <fullName evidence="4">DUF2953 domain-containing protein</fullName>
    </recommendedName>
</protein>
<evidence type="ECO:0000256" key="1">
    <source>
        <dbReference type="SAM" id="Phobius"/>
    </source>
</evidence>
<dbReference type="RefSeq" id="WP_249303211.1">
    <property type="nucleotide sequence ID" value="NZ_CP060634.1"/>
</dbReference>
<dbReference type="EMBL" id="CP060634">
    <property type="protein sequence ID" value="QNM05890.1"/>
    <property type="molecule type" value="Genomic_DNA"/>
</dbReference>
<evidence type="ECO:0000313" key="3">
    <source>
        <dbReference type="Proteomes" id="UP000515823"/>
    </source>
</evidence>
<dbReference type="Proteomes" id="UP000515823">
    <property type="component" value="Chromosome"/>
</dbReference>
<keyword evidence="1" id="KW-0472">Membrane</keyword>
<accession>A0A7G9G508</accession>
<sequence>MLSIIWGVLKVIGIVILAVLGILLALILIVLFVPLRYEGRTAGRFSAGETVDGDPEGGMAYCARFRVSWLLRIVTVRIQADEKGVKYKIKLFGVPIRSSRKKETAGEEFRRESIHVSMPDETAGQRRYGNSEELEEPLTAQSLGNEIREEEERGFFRRFAARVICFFRRLAEKIKYFFRRIQYTYGKFRDKIKKAGEKFHLVRDFLEDKENKEMFHFLLAKGKKAFKHIFPRKLSGSVAFSLEDPAATGKVLMGLGFLYPLLKDRIRVTPLFENRNHVSGELYFKGRIRAFSLLIIAMRVWFNKKFRAFMKRGQKLRENLG</sequence>
<name>A0A7G9G508_9FIRM</name>
<feature type="transmembrane region" description="Helical" evidence="1">
    <location>
        <begin position="12"/>
        <end position="35"/>
    </location>
</feature>
<reference evidence="2 3" key="1">
    <citation type="submission" date="2020-08" db="EMBL/GenBank/DDBJ databases">
        <authorList>
            <person name="Liu C."/>
            <person name="Sun Q."/>
        </authorList>
    </citation>
    <scope>NUCLEOTIDE SEQUENCE [LARGE SCALE GENOMIC DNA]</scope>
    <source>
        <strain evidence="2 3">NSJ-38</strain>
    </source>
</reference>
<dbReference type="KEGG" id="qdo:H9Q78_01565"/>
<keyword evidence="1" id="KW-0812">Transmembrane</keyword>
<proteinExistence type="predicted"/>
<evidence type="ECO:0008006" key="4">
    <source>
        <dbReference type="Google" id="ProtNLM"/>
    </source>
</evidence>
<organism evidence="2 3">
    <name type="scientific">Qiania dongpingensis</name>
    <dbReference type="NCBI Taxonomy" id="2763669"/>
    <lineage>
        <taxon>Bacteria</taxon>
        <taxon>Bacillati</taxon>
        <taxon>Bacillota</taxon>
        <taxon>Clostridia</taxon>
        <taxon>Lachnospirales</taxon>
        <taxon>Lachnospiraceae</taxon>
        <taxon>Qiania</taxon>
    </lineage>
</organism>
<dbReference type="AlphaFoldDB" id="A0A7G9G508"/>
<keyword evidence="3" id="KW-1185">Reference proteome</keyword>
<evidence type="ECO:0000313" key="2">
    <source>
        <dbReference type="EMBL" id="QNM05890.1"/>
    </source>
</evidence>
<gene>
    <name evidence="2" type="ORF">H9Q78_01565</name>
</gene>
<keyword evidence="1" id="KW-1133">Transmembrane helix</keyword>